<evidence type="ECO:0000256" key="5">
    <source>
        <dbReference type="ARBA" id="ARBA00023012"/>
    </source>
</evidence>
<dbReference type="AlphaFoldDB" id="A0ABD5SQZ1"/>
<evidence type="ECO:0000256" key="4">
    <source>
        <dbReference type="ARBA" id="ARBA00022777"/>
    </source>
</evidence>
<evidence type="ECO:0000256" key="6">
    <source>
        <dbReference type="SAM" id="Coils"/>
    </source>
</evidence>
<dbReference type="Gene3D" id="1.10.287.130">
    <property type="match status" value="1"/>
</dbReference>
<dbReference type="InterPro" id="IPR005467">
    <property type="entry name" value="His_kinase_dom"/>
</dbReference>
<proteinExistence type="predicted"/>
<keyword evidence="6" id="KW-0175">Coiled coil</keyword>
<dbReference type="InterPro" id="IPR050736">
    <property type="entry name" value="Sensor_HK_Regulatory"/>
</dbReference>
<feature type="transmembrane region" description="Helical" evidence="8">
    <location>
        <begin position="99"/>
        <end position="116"/>
    </location>
</feature>
<dbReference type="CDD" id="cd00075">
    <property type="entry name" value="HATPase"/>
    <property type="match status" value="1"/>
</dbReference>
<gene>
    <name evidence="10" type="ORF">ACFQE6_19040</name>
</gene>
<dbReference type="EC" id="2.7.13.3" evidence="2"/>
<feature type="region of interest" description="Disordered" evidence="7">
    <location>
        <begin position="511"/>
        <end position="536"/>
    </location>
</feature>
<dbReference type="InterPro" id="IPR031621">
    <property type="entry name" value="HisKA_7TM"/>
</dbReference>
<organism evidence="10 11">
    <name type="scientific">Natrinema soli</name>
    <dbReference type="NCBI Taxonomy" id="1930624"/>
    <lineage>
        <taxon>Archaea</taxon>
        <taxon>Methanobacteriati</taxon>
        <taxon>Methanobacteriota</taxon>
        <taxon>Stenosarchaea group</taxon>
        <taxon>Halobacteria</taxon>
        <taxon>Halobacteriales</taxon>
        <taxon>Natrialbaceae</taxon>
        <taxon>Natrinema</taxon>
    </lineage>
</organism>
<comment type="caution">
    <text evidence="10">The sequence shown here is derived from an EMBL/GenBank/DDBJ whole genome shotgun (WGS) entry which is preliminary data.</text>
</comment>
<dbReference type="Pfam" id="PF16927">
    <property type="entry name" value="HisKA_7TM"/>
    <property type="match status" value="1"/>
</dbReference>
<dbReference type="Pfam" id="PF02518">
    <property type="entry name" value="HATPase_c"/>
    <property type="match status" value="1"/>
</dbReference>
<evidence type="ECO:0000256" key="2">
    <source>
        <dbReference type="ARBA" id="ARBA00012438"/>
    </source>
</evidence>
<keyword evidence="8" id="KW-0472">Membrane</keyword>
<evidence type="ECO:0000313" key="11">
    <source>
        <dbReference type="Proteomes" id="UP001596383"/>
    </source>
</evidence>
<dbReference type="EMBL" id="JBHSWV010000316">
    <property type="protein sequence ID" value="MFC6766994.1"/>
    <property type="molecule type" value="Genomic_DNA"/>
</dbReference>
<dbReference type="PRINTS" id="PR00344">
    <property type="entry name" value="BCTRLSENSOR"/>
</dbReference>
<dbReference type="PROSITE" id="PS50109">
    <property type="entry name" value="HIS_KIN"/>
    <property type="match status" value="1"/>
</dbReference>
<feature type="transmembrane region" description="Helical" evidence="8">
    <location>
        <begin position="67"/>
        <end position="87"/>
    </location>
</feature>
<dbReference type="PANTHER" id="PTHR43711">
    <property type="entry name" value="TWO-COMPONENT HISTIDINE KINASE"/>
    <property type="match status" value="1"/>
</dbReference>
<protein>
    <recommendedName>
        <fullName evidence="2">histidine kinase</fullName>
        <ecNumber evidence="2">2.7.13.3</ecNumber>
    </recommendedName>
</protein>
<comment type="catalytic activity">
    <reaction evidence="1">
        <text>ATP + protein L-histidine = ADP + protein N-phospho-L-histidine.</text>
        <dbReference type="EC" id="2.7.13.3"/>
    </reaction>
</comment>
<name>A0ABD5SQZ1_9EURY</name>
<dbReference type="Pfam" id="PF13188">
    <property type="entry name" value="PAS_8"/>
    <property type="match status" value="1"/>
</dbReference>
<keyword evidence="4 10" id="KW-0418">Kinase</keyword>
<dbReference type="InterPro" id="IPR036097">
    <property type="entry name" value="HisK_dim/P_sf"/>
</dbReference>
<feature type="transmembrane region" description="Helical" evidence="8">
    <location>
        <begin position="32"/>
        <end position="55"/>
    </location>
</feature>
<dbReference type="GO" id="GO:0004673">
    <property type="term" value="F:protein histidine kinase activity"/>
    <property type="evidence" value="ECO:0007669"/>
    <property type="project" value="UniProtKB-EC"/>
</dbReference>
<dbReference type="RefSeq" id="WP_273739926.1">
    <property type="nucleotide sequence ID" value="NZ_JAQIVI010000316.1"/>
</dbReference>
<reference evidence="10 11" key="1">
    <citation type="journal article" date="2019" name="Int. J. Syst. Evol. Microbiol.">
        <title>The Global Catalogue of Microorganisms (GCM) 10K type strain sequencing project: providing services to taxonomists for standard genome sequencing and annotation.</title>
        <authorList>
            <consortium name="The Broad Institute Genomics Platform"/>
            <consortium name="The Broad Institute Genome Sequencing Center for Infectious Disease"/>
            <person name="Wu L."/>
            <person name="Ma J."/>
        </authorList>
    </citation>
    <scope>NUCLEOTIDE SEQUENCE [LARGE SCALE GENOMIC DNA]</scope>
    <source>
        <strain evidence="10 11">LMG 29247</strain>
    </source>
</reference>
<dbReference type="InterPro" id="IPR036890">
    <property type="entry name" value="HATPase_C_sf"/>
</dbReference>
<dbReference type="Proteomes" id="UP001596383">
    <property type="component" value="Unassembled WGS sequence"/>
</dbReference>
<keyword evidence="3" id="KW-0808">Transferase</keyword>
<evidence type="ECO:0000256" key="3">
    <source>
        <dbReference type="ARBA" id="ARBA00022679"/>
    </source>
</evidence>
<feature type="coiled-coil region" evidence="6">
    <location>
        <begin position="345"/>
        <end position="425"/>
    </location>
</feature>
<dbReference type="InterPro" id="IPR000014">
    <property type="entry name" value="PAS"/>
</dbReference>
<evidence type="ECO:0000313" key="10">
    <source>
        <dbReference type="EMBL" id="MFC6766994.1"/>
    </source>
</evidence>
<evidence type="ECO:0000256" key="8">
    <source>
        <dbReference type="SAM" id="Phobius"/>
    </source>
</evidence>
<dbReference type="SUPFAM" id="SSF47384">
    <property type="entry name" value="Homodimeric domain of signal transducing histidine kinase"/>
    <property type="match status" value="1"/>
</dbReference>
<evidence type="ECO:0000259" key="9">
    <source>
        <dbReference type="PROSITE" id="PS50109"/>
    </source>
</evidence>
<feature type="transmembrane region" description="Helical" evidence="8">
    <location>
        <begin position="150"/>
        <end position="168"/>
    </location>
</feature>
<dbReference type="Gene3D" id="3.30.565.10">
    <property type="entry name" value="Histidine kinase-like ATPase, C-terminal domain"/>
    <property type="match status" value="1"/>
</dbReference>
<keyword evidence="8" id="KW-0812">Transmembrane</keyword>
<evidence type="ECO:0000256" key="7">
    <source>
        <dbReference type="SAM" id="MobiDB-lite"/>
    </source>
</evidence>
<feature type="transmembrane region" description="Helical" evidence="8">
    <location>
        <begin position="180"/>
        <end position="198"/>
    </location>
</feature>
<dbReference type="GO" id="GO:0000160">
    <property type="term" value="P:phosphorelay signal transduction system"/>
    <property type="evidence" value="ECO:0007669"/>
    <property type="project" value="UniProtKB-KW"/>
</dbReference>
<feature type="domain" description="Histidine kinase" evidence="9">
    <location>
        <begin position="375"/>
        <end position="599"/>
    </location>
</feature>
<accession>A0ABD5SQZ1</accession>
<keyword evidence="8" id="KW-1133">Transmembrane helix</keyword>
<dbReference type="SUPFAM" id="SSF55874">
    <property type="entry name" value="ATPase domain of HSP90 chaperone/DNA topoisomerase II/histidine kinase"/>
    <property type="match status" value="1"/>
</dbReference>
<sequence length="603" mass="65631">MYSYVTFAVLLSAIVGISVAVWLLVRNESSRPAFAFGLFMLTMAVWSATHVGALMSETVRWQLRFTQLSYVSVVFAPVTWLVFSLRYTDRSGWGSGRRIALLSVVPVLTLGFVFTARHHSLFYSSISLAEVGGRPFLETEPGPWHVVNVAYSYTLLLIGTALLVNAALTNNRLYRRQSAVLLTCTLTPWLVNGAYHIGVRPIPEIDPTPLAFTLVGIPLAALVLRTDLTTFVPIAHERVFRTLDDPVLVISPNDRILEANASAQSVLGADRPLEGVAAEAVLPAELSDGETFHLPLEATVSCSIPVDGETRRFLAQCRAIDPERAAGSRGAIVSLTDVTVHLNQRDALATKNDALETQTAKLELKNEQLERLASVVSHDLATPLTTGESLLQLVRADLEGANPELEQLLDELETVHDRLREFSAALPELARESTDVESPIECDLETVAEAAWNVVDTHDLTLVVESTRTVRADPRRLQQAFENLFQNCVEHGSASSQRGESATGNGVTTVRVGTLEADDPPRATARPDTASPLPDRVGFYVEDDGPGIPFERREYVLRFGVSTGSGSGYGLAIVRTIVEAHGWSLAVVDSSQGGARFEVLDVE</sequence>
<dbReference type="SMART" id="SM00387">
    <property type="entry name" value="HATPase_c"/>
    <property type="match status" value="1"/>
</dbReference>
<keyword evidence="5" id="KW-0902">Two-component regulatory system</keyword>
<dbReference type="InterPro" id="IPR004358">
    <property type="entry name" value="Sig_transdc_His_kin-like_C"/>
</dbReference>
<keyword evidence="11" id="KW-1185">Reference proteome</keyword>
<feature type="transmembrane region" description="Helical" evidence="8">
    <location>
        <begin position="6"/>
        <end position="25"/>
    </location>
</feature>
<evidence type="ECO:0000256" key="1">
    <source>
        <dbReference type="ARBA" id="ARBA00000085"/>
    </source>
</evidence>
<dbReference type="InterPro" id="IPR003594">
    <property type="entry name" value="HATPase_dom"/>
</dbReference>
<dbReference type="PANTHER" id="PTHR43711:SF1">
    <property type="entry name" value="HISTIDINE KINASE 1"/>
    <property type="match status" value="1"/>
</dbReference>